<protein>
    <recommendedName>
        <fullName evidence="1">3-octaprenyl-4-hydroxybenzoate carboxy-lyase-like Rift-related domain-containing protein</fullName>
    </recommendedName>
</protein>
<evidence type="ECO:0000259" key="1">
    <source>
        <dbReference type="Pfam" id="PF01977"/>
    </source>
</evidence>
<gene>
    <name evidence="2" type="ORF">ZYGR_0AQ00120</name>
</gene>
<dbReference type="PANTHER" id="PTHR30108:SF17">
    <property type="entry name" value="FERULIC ACID DECARBOXYLASE 1"/>
    <property type="match status" value="1"/>
</dbReference>
<dbReference type="InterPro" id="IPR002830">
    <property type="entry name" value="UbiD"/>
</dbReference>
<dbReference type="EMBL" id="BDGX01000043">
    <property type="protein sequence ID" value="GAV54686.1"/>
    <property type="molecule type" value="Genomic_DNA"/>
</dbReference>
<dbReference type="AlphaFoldDB" id="A0A1Q3AFY8"/>
<dbReference type="GO" id="GO:0033494">
    <property type="term" value="P:ferulate metabolic process"/>
    <property type="evidence" value="ECO:0007669"/>
    <property type="project" value="TreeGrafter"/>
</dbReference>
<evidence type="ECO:0000313" key="3">
    <source>
        <dbReference type="Proteomes" id="UP000187013"/>
    </source>
</evidence>
<dbReference type="GO" id="GO:0046281">
    <property type="term" value="P:cinnamic acid catabolic process"/>
    <property type="evidence" value="ECO:0007669"/>
    <property type="project" value="TreeGrafter"/>
</dbReference>
<dbReference type="Pfam" id="PF01977">
    <property type="entry name" value="UbiD"/>
    <property type="match status" value="1"/>
</dbReference>
<dbReference type="Proteomes" id="UP000187013">
    <property type="component" value="Unassembled WGS sequence"/>
</dbReference>
<dbReference type="GO" id="GO:0016831">
    <property type="term" value="F:carboxy-lyase activity"/>
    <property type="evidence" value="ECO:0007669"/>
    <property type="project" value="InterPro"/>
</dbReference>
<accession>A0A1Q3AFY8</accession>
<reference evidence="2 3" key="1">
    <citation type="submission" date="2016-08" db="EMBL/GenBank/DDBJ databases">
        <title>Draft genome sequence of allopolyploid Zygosaccharomyces rouxii.</title>
        <authorList>
            <person name="Watanabe J."/>
            <person name="Uehara K."/>
            <person name="Mogi Y."/>
            <person name="Tsukioka Y."/>
        </authorList>
    </citation>
    <scope>NUCLEOTIDE SEQUENCE [LARGE SCALE GENOMIC DNA]</scope>
    <source>
        <strain evidence="2 3">NBRC 110957</strain>
    </source>
</reference>
<organism evidence="2 3">
    <name type="scientific">Zygosaccharomyces rouxii</name>
    <dbReference type="NCBI Taxonomy" id="4956"/>
    <lineage>
        <taxon>Eukaryota</taxon>
        <taxon>Fungi</taxon>
        <taxon>Dikarya</taxon>
        <taxon>Ascomycota</taxon>
        <taxon>Saccharomycotina</taxon>
        <taxon>Saccharomycetes</taxon>
        <taxon>Saccharomycetales</taxon>
        <taxon>Saccharomycetaceae</taxon>
        <taxon>Zygosaccharomyces</taxon>
    </lineage>
</organism>
<evidence type="ECO:0000313" key="2">
    <source>
        <dbReference type="EMBL" id="GAV54686.1"/>
    </source>
</evidence>
<sequence length="83" mass="9234">MPIPEEVSKADYIGSIVGGPIYVVQTETSQLEVLAESKIVLEGTLNLDRMELVDPFGEIHGYVFPGTDHSYPTYTVEVISYRE</sequence>
<dbReference type="GO" id="GO:0005737">
    <property type="term" value="C:cytoplasm"/>
    <property type="evidence" value="ECO:0007669"/>
    <property type="project" value="TreeGrafter"/>
</dbReference>
<name>A0A1Q3AFY8_ZYGRO</name>
<feature type="domain" description="3-octaprenyl-4-hydroxybenzoate carboxy-lyase-like Rift-related" evidence="1">
    <location>
        <begin position="1"/>
        <end position="83"/>
    </location>
</feature>
<proteinExistence type="predicted"/>
<dbReference type="OrthoDB" id="4878259at2759"/>
<comment type="caution">
    <text evidence="2">The sequence shown here is derived from an EMBL/GenBank/DDBJ whole genome shotgun (WGS) entry which is preliminary data.</text>
</comment>
<dbReference type="SUPFAM" id="SSF50475">
    <property type="entry name" value="FMN-binding split barrel"/>
    <property type="match status" value="1"/>
</dbReference>
<dbReference type="PANTHER" id="PTHR30108">
    <property type="entry name" value="3-OCTAPRENYL-4-HYDROXYBENZOATE CARBOXY-LYASE-RELATED"/>
    <property type="match status" value="1"/>
</dbReference>
<dbReference type="InterPro" id="IPR048304">
    <property type="entry name" value="UbiD_Rift_dom"/>
</dbReference>